<accession>A0A8J5QRK1</accession>
<proteinExistence type="predicted"/>
<gene>
    <name evidence="2" type="ORF">G9C98_000911</name>
</gene>
<evidence type="ECO:0000256" key="1">
    <source>
        <dbReference type="SAM" id="SignalP"/>
    </source>
</evidence>
<dbReference type="EMBL" id="JAAOIC020000023">
    <property type="protein sequence ID" value="KAG8040340.1"/>
    <property type="molecule type" value="Genomic_DNA"/>
</dbReference>
<dbReference type="OrthoDB" id="10349505at2759"/>
<evidence type="ECO:0000313" key="2">
    <source>
        <dbReference type="EMBL" id="KAG8040340.1"/>
    </source>
</evidence>
<feature type="chain" id="PRO_5035314982" evidence="1">
    <location>
        <begin position="24"/>
        <end position="118"/>
    </location>
</feature>
<keyword evidence="3" id="KW-1185">Reference proteome</keyword>
<protein>
    <submittedName>
        <fullName evidence="2">Uncharacterized protein</fullName>
    </submittedName>
</protein>
<dbReference type="Proteomes" id="UP000729913">
    <property type="component" value="Unassembled WGS sequence"/>
</dbReference>
<comment type="caution">
    <text evidence="2">The sequence shown here is derived from an EMBL/GenBank/DDBJ whole genome shotgun (WGS) entry which is preliminary data.</text>
</comment>
<name>A0A8J5QRK1_9HYME</name>
<keyword evidence="1" id="KW-0732">Signal</keyword>
<dbReference type="AlphaFoldDB" id="A0A8J5QRK1"/>
<feature type="signal peptide" evidence="1">
    <location>
        <begin position="1"/>
        <end position="23"/>
    </location>
</feature>
<sequence>MLSNKSLLVLLVAILGFSWNFEGGFNGLVYACPSSSKEEPRTEAPPIIQCPDKNQVIYKINLEYKELTPLTVGIWIGETYYQLPIVPYYIIEIKNGMGQAIHHIPNVFYRGKTIIIRD</sequence>
<organism evidence="2 3">
    <name type="scientific">Cotesia typhae</name>
    <dbReference type="NCBI Taxonomy" id="2053667"/>
    <lineage>
        <taxon>Eukaryota</taxon>
        <taxon>Metazoa</taxon>
        <taxon>Ecdysozoa</taxon>
        <taxon>Arthropoda</taxon>
        <taxon>Hexapoda</taxon>
        <taxon>Insecta</taxon>
        <taxon>Pterygota</taxon>
        <taxon>Neoptera</taxon>
        <taxon>Endopterygota</taxon>
        <taxon>Hymenoptera</taxon>
        <taxon>Apocrita</taxon>
        <taxon>Ichneumonoidea</taxon>
        <taxon>Braconidae</taxon>
        <taxon>Microgastrinae</taxon>
        <taxon>Cotesia</taxon>
    </lineage>
</organism>
<reference evidence="2" key="1">
    <citation type="submission" date="2020-03" db="EMBL/GenBank/DDBJ databases">
        <authorList>
            <person name="Chebbi M.A."/>
            <person name="Drezen J.M."/>
        </authorList>
    </citation>
    <scope>NUCLEOTIDE SEQUENCE</scope>
    <source>
        <tissue evidence="2">Whole body</tissue>
    </source>
</reference>
<evidence type="ECO:0000313" key="3">
    <source>
        <dbReference type="Proteomes" id="UP000729913"/>
    </source>
</evidence>
<reference evidence="2" key="2">
    <citation type="submission" date="2021-04" db="EMBL/GenBank/DDBJ databases">
        <title>Genome-wide patterns of bracovirus chromosomal integration into multiple host tissues during parasitism.</title>
        <authorList>
            <person name="Chebbi M.A.C."/>
        </authorList>
    </citation>
    <scope>NUCLEOTIDE SEQUENCE</scope>
    <source>
        <tissue evidence="2">Whole body</tissue>
    </source>
</reference>